<keyword evidence="10" id="KW-1185">Reference proteome</keyword>
<feature type="compositionally biased region" description="Polar residues" evidence="7">
    <location>
        <begin position="486"/>
        <end position="500"/>
    </location>
</feature>
<dbReference type="GO" id="GO:0030258">
    <property type="term" value="P:lipid modification"/>
    <property type="evidence" value="ECO:0007669"/>
    <property type="project" value="TreeGrafter"/>
</dbReference>
<keyword evidence="5 8" id="KW-0472">Membrane</keyword>
<evidence type="ECO:0000256" key="6">
    <source>
        <dbReference type="ARBA" id="ARBA00023315"/>
    </source>
</evidence>
<name>A0A5C3Q7I7_9AGAR</name>
<dbReference type="GO" id="GO:0046474">
    <property type="term" value="P:glycerophospholipid biosynthetic process"/>
    <property type="evidence" value="ECO:0007669"/>
    <property type="project" value="TreeGrafter"/>
</dbReference>
<feature type="transmembrane region" description="Helical" evidence="8">
    <location>
        <begin position="19"/>
        <end position="36"/>
    </location>
</feature>
<feature type="transmembrane region" description="Helical" evidence="8">
    <location>
        <begin position="410"/>
        <end position="428"/>
    </location>
</feature>
<dbReference type="Pfam" id="PF03062">
    <property type="entry name" value="MBOAT"/>
    <property type="match status" value="1"/>
</dbReference>
<evidence type="ECO:0000313" key="10">
    <source>
        <dbReference type="Proteomes" id="UP000305067"/>
    </source>
</evidence>
<keyword evidence="4 8" id="KW-1133">Transmembrane helix</keyword>
<dbReference type="InterPro" id="IPR004299">
    <property type="entry name" value="MBOAT_fam"/>
</dbReference>
<feature type="transmembrane region" description="Helical" evidence="8">
    <location>
        <begin position="363"/>
        <end position="389"/>
    </location>
</feature>
<dbReference type="STRING" id="1884261.A0A5C3Q7I7"/>
<evidence type="ECO:0000256" key="3">
    <source>
        <dbReference type="ARBA" id="ARBA00022692"/>
    </source>
</evidence>
<dbReference type="EMBL" id="ML178862">
    <property type="protein sequence ID" value="TFK96340.1"/>
    <property type="molecule type" value="Genomic_DNA"/>
</dbReference>
<dbReference type="GO" id="GO:0016020">
    <property type="term" value="C:membrane"/>
    <property type="evidence" value="ECO:0007669"/>
    <property type="project" value="UniProtKB-SubCell"/>
</dbReference>
<evidence type="ECO:0000313" key="9">
    <source>
        <dbReference type="EMBL" id="TFK96340.1"/>
    </source>
</evidence>
<dbReference type="GO" id="GO:0005783">
    <property type="term" value="C:endoplasmic reticulum"/>
    <property type="evidence" value="ECO:0007669"/>
    <property type="project" value="TreeGrafter"/>
</dbReference>
<keyword evidence="2 9" id="KW-0808">Transferase</keyword>
<dbReference type="PANTHER" id="PTHR13906:SF4">
    <property type="entry name" value="LYSOPHOSPHOLIPID ACYLTRANSFERASE 6"/>
    <property type="match status" value="1"/>
</dbReference>
<dbReference type="OrthoDB" id="286734at2759"/>
<comment type="subcellular location">
    <subcellularLocation>
        <location evidence="1">Membrane</location>
        <topology evidence="1">Multi-pass membrane protein</topology>
    </subcellularLocation>
</comment>
<dbReference type="Proteomes" id="UP000305067">
    <property type="component" value="Unassembled WGS sequence"/>
</dbReference>
<sequence>MDALFVPIANIAGASVDQIKLISCLLVAYPLGSVFIRIPASQPGVKHLFSIAVSFFLLVPVLHLYSGFLQLLGSVLATYVLAATCKGPNMPWIVFAVVMGHLTINHAIRAIYGLSYETTEITGPQMVLTMKLTTFAWNVYDGRRPAEDLDKWQLAKRITKMPSLLEFLGYSFYFPGMLVGPYVVYSDYQALIDETMFKVEGVEGKTKQGMAIPIGRKRVAYRRLIMGLLYLAVYVMFITKYNYSLSLAPWFSQLSFGKRVMYYQVGGVVERSKYYAVWTLTEGASILTGLGFNGFKASGEPRWNGAANVKPMEIEFPSNFKVLFDSWNMNTNIWLRECVYKRVTPKGRKPGNRSQMLTFATSAFWHGIAGGYYLTFLMGGFVTSAARLARKNFRPLVLPPSGSPMTLQKRVYDLGASLVSILLLNYIGPPFMLLGIKDSLSCWNQLGWYGHVVVFGALAFFYGGGQKALRSLHPDVPKLSREDSRASSLTPRSSGTSTPVESFALPPTLDQFVKPPVK</sequence>
<dbReference type="PANTHER" id="PTHR13906">
    <property type="entry name" value="PORCUPINE"/>
    <property type="match status" value="1"/>
</dbReference>
<feature type="region of interest" description="Disordered" evidence="7">
    <location>
        <begin position="478"/>
        <end position="518"/>
    </location>
</feature>
<organism evidence="9 10">
    <name type="scientific">Pterulicium gracile</name>
    <dbReference type="NCBI Taxonomy" id="1884261"/>
    <lineage>
        <taxon>Eukaryota</taxon>
        <taxon>Fungi</taxon>
        <taxon>Dikarya</taxon>
        <taxon>Basidiomycota</taxon>
        <taxon>Agaricomycotina</taxon>
        <taxon>Agaricomycetes</taxon>
        <taxon>Agaricomycetidae</taxon>
        <taxon>Agaricales</taxon>
        <taxon>Pleurotineae</taxon>
        <taxon>Pterulaceae</taxon>
        <taxon>Pterulicium</taxon>
    </lineage>
</organism>
<accession>A0A5C3Q7I7</accession>
<feature type="transmembrane region" description="Helical" evidence="8">
    <location>
        <begin position="92"/>
        <end position="112"/>
    </location>
</feature>
<dbReference type="GO" id="GO:0047184">
    <property type="term" value="F:1-acylglycerophosphocholine O-acyltransferase activity"/>
    <property type="evidence" value="ECO:0007669"/>
    <property type="project" value="TreeGrafter"/>
</dbReference>
<gene>
    <name evidence="9" type="ORF">BDV98DRAFT_576296</name>
</gene>
<evidence type="ECO:0000256" key="2">
    <source>
        <dbReference type="ARBA" id="ARBA00022679"/>
    </source>
</evidence>
<keyword evidence="6 9" id="KW-0012">Acyltransferase</keyword>
<feature type="transmembrane region" description="Helical" evidence="8">
    <location>
        <begin position="448"/>
        <end position="465"/>
    </location>
</feature>
<protein>
    <submittedName>
        <fullName evidence="9">MBOAT, membrane-bound O-acyltransferase family-domain-containing protein</fullName>
    </submittedName>
</protein>
<proteinExistence type="predicted"/>
<evidence type="ECO:0000256" key="1">
    <source>
        <dbReference type="ARBA" id="ARBA00004141"/>
    </source>
</evidence>
<evidence type="ECO:0000256" key="5">
    <source>
        <dbReference type="ARBA" id="ARBA00023136"/>
    </source>
</evidence>
<reference evidence="9 10" key="1">
    <citation type="journal article" date="2019" name="Nat. Ecol. Evol.">
        <title>Megaphylogeny resolves global patterns of mushroom evolution.</title>
        <authorList>
            <person name="Varga T."/>
            <person name="Krizsan K."/>
            <person name="Foldi C."/>
            <person name="Dima B."/>
            <person name="Sanchez-Garcia M."/>
            <person name="Sanchez-Ramirez S."/>
            <person name="Szollosi G.J."/>
            <person name="Szarkandi J.G."/>
            <person name="Papp V."/>
            <person name="Albert L."/>
            <person name="Andreopoulos W."/>
            <person name="Angelini C."/>
            <person name="Antonin V."/>
            <person name="Barry K.W."/>
            <person name="Bougher N.L."/>
            <person name="Buchanan P."/>
            <person name="Buyck B."/>
            <person name="Bense V."/>
            <person name="Catcheside P."/>
            <person name="Chovatia M."/>
            <person name="Cooper J."/>
            <person name="Damon W."/>
            <person name="Desjardin D."/>
            <person name="Finy P."/>
            <person name="Geml J."/>
            <person name="Haridas S."/>
            <person name="Hughes K."/>
            <person name="Justo A."/>
            <person name="Karasinski D."/>
            <person name="Kautmanova I."/>
            <person name="Kiss B."/>
            <person name="Kocsube S."/>
            <person name="Kotiranta H."/>
            <person name="LaButti K.M."/>
            <person name="Lechner B.E."/>
            <person name="Liimatainen K."/>
            <person name="Lipzen A."/>
            <person name="Lukacs Z."/>
            <person name="Mihaltcheva S."/>
            <person name="Morgado L.N."/>
            <person name="Niskanen T."/>
            <person name="Noordeloos M.E."/>
            <person name="Ohm R.A."/>
            <person name="Ortiz-Santana B."/>
            <person name="Ovrebo C."/>
            <person name="Racz N."/>
            <person name="Riley R."/>
            <person name="Savchenko A."/>
            <person name="Shiryaev A."/>
            <person name="Soop K."/>
            <person name="Spirin V."/>
            <person name="Szebenyi C."/>
            <person name="Tomsovsky M."/>
            <person name="Tulloss R.E."/>
            <person name="Uehling J."/>
            <person name="Grigoriev I.V."/>
            <person name="Vagvolgyi C."/>
            <person name="Papp T."/>
            <person name="Martin F.M."/>
            <person name="Miettinen O."/>
            <person name="Hibbett D.S."/>
            <person name="Nagy L.G."/>
        </authorList>
    </citation>
    <scope>NUCLEOTIDE SEQUENCE [LARGE SCALE GENOMIC DNA]</scope>
    <source>
        <strain evidence="9 10">CBS 309.79</strain>
    </source>
</reference>
<evidence type="ECO:0000256" key="8">
    <source>
        <dbReference type="SAM" id="Phobius"/>
    </source>
</evidence>
<feature type="transmembrane region" description="Helical" evidence="8">
    <location>
        <begin position="224"/>
        <end position="243"/>
    </location>
</feature>
<dbReference type="GO" id="GO:0003841">
    <property type="term" value="F:1-acylglycerol-3-phosphate O-acyltransferase activity"/>
    <property type="evidence" value="ECO:0007669"/>
    <property type="project" value="TreeGrafter"/>
</dbReference>
<keyword evidence="3 8" id="KW-0812">Transmembrane</keyword>
<evidence type="ECO:0000256" key="7">
    <source>
        <dbReference type="SAM" id="MobiDB-lite"/>
    </source>
</evidence>
<dbReference type="InterPro" id="IPR049941">
    <property type="entry name" value="LPLAT_7/PORCN-like"/>
</dbReference>
<evidence type="ECO:0000256" key="4">
    <source>
        <dbReference type="ARBA" id="ARBA00022989"/>
    </source>
</evidence>
<feature type="transmembrane region" description="Helical" evidence="8">
    <location>
        <begin position="48"/>
        <end position="72"/>
    </location>
</feature>
<dbReference type="AlphaFoldDB" id="A0A5C3Q7I7"/>